<dbReference type="GO" id="GO:0004519">
    <property type="term" value="F:endonuclease activity"/>
    <property type="evidence" value="ECO:0007669"/>
    <property type="project" value="UniProtKB-KW"/>
</dbReference>
<feature type="region of interest" description="Disordered" evidence="8">
    <location>
        <begin position="1587"/>
        <end position="1623"/>
    </location>
</feature>
<keyword evidence="4" id="KW-0233">DNA recombination</keyword>
<dbReference type="GO" id="GO:0033557">
    <property type="term" value="C:Slx1-Slx4 complex"/>
    <property type="evidence" value="ECO:0007669"/>
    <property type="project" value="InterPro"/>
</dbReference>
<feature type="compositionally biased region" description="Polar residues" evidence="8">
    <location>
        <begin position="406"/>
        <end position="426"/>
    </location>
</feature>
<feature type="compositionally biased region" description="Polar residues" evidence="8">
    <location>
        <begin position="1307"/>
        <end position="1329"/>
    </location>
</feature>
<dbReference type="GO" id="GO:0000712">
    <property type="term" value="P:resolution of meiotic recombination intermediates"/>
    <property type="evidence" value="ECO:0007669"/>
    <property type="project" value="TreeGrafter"/>
</dbReference>
<feature type="compositionally biased region" description="Basic and acidic residues" evidence="8">
    <location>
        <begin position="735"/>
        <end position="752"/>
    </location>
</feature>
<organism evidence="9 10">
    <name type="scientific">Elysia marginata</name>
    <dbReference type="NCBI Taxonomy" id="1093978"/>
    <lineage>
        <taxon>Eukaryota</taxon>
        <taxon>Metazoa</taxon>
        <taxon>Spiralia</taxon>
        <taxon>Lophotrochozoa</taxon>
        <taxon>Mollusca</taxon>
        <taxon>Gastropoda</taxon>
        <taxon>Heterobranchia</taxon>
        <taxon>Euthyneura</taxon>
        <taxon>Panpulmonata</taxon>
        <taxon>Sacoglossa</taxon>
        <taxon>Placobranchoidea</taxon>
        <taxon>Plakobranchidae</taxon>
        <taxon>Elysia</taxon>
    </lineage>
</organism>
<evidence type="ECO:0000256" key="1">
    <source>
        <dbReference type="ARBA" id="ARBA00004123"/>
    </source>
</evidence>
<keyword evidence="9" id="KW-0540">Nuclease</keyword>
<accession>A0AAV4FG22</accession>
<feature type="compositionally biased region" description="Low complexity" evidence="8">
    <location>
        <begin position="1394"/>
        <end position="1404"/>
    </location>
</feature>
<keyword evidence="10" id="KW-1185">Reference proteome</keyword>
<dbReference type="Pfam" id="PF09494">
    <property type="entry name" value="Slx4"/>
    <property type="match status" value="1"/>
</dbReference>
<comment type="subcellular location">
    <subcellularLocation>
        <location evidence="1">Nucleus</location>
    </subcellularLocation>
</comment>
<dbReference type="PANTHER" id="PTHR21541:SF3">
    <property type="entry name" value="STRUCTURE-SPECIFIC ENDONUCLEASE SUBUNIT SLX4"/>
    <property type="match status" value="1"/>
</dbReference>
<evidence type="ECO:0000256" key="2">
    <source>
        <dbReference type="ARBA" id="ARBA00006661"/>
    </source>
</evidence>
<feature type="region of interest" description="Disordered" evidence="8">
    <location>
        <begin position="1133"/>
        <end position="1159"/>
    </location>
</feature>
<feature type="compositionally biased region" description="Basic and acidic residues" evidence="8">
    <location>
        <begin position="1835"/>
        <end position="1848"/>
    </location>
</feature>
<evidence type="ECO:0000256" key="7">
    <source>
        <dbReference type="ARBA" id="ARBA00029496"/>
    </source>
</evidence>
<feature type="region of interest" description="Disordered" evidence="8">
    <location>
        <begin position="144"/>
        <end position="191"/>
    </location>
</feature>
<feature type="compositionally biased region" description="Basic and acidic residues" evidence="8">
    <location>
        <begin position="1373"/>
        <end position="1392"/>
    </location>
</feature>
<feature type="region of interest" description="Disordered" evidence="8">
    <location>
        <begin position="567"/>
        <end position="605"/>
    </location>
</feature>
<feature type="region of interest" description="Disordered" evidence="8">
    <location>
        <begin position="1300"/>
        <end position="1333"/>
    </location>
</feature>
<feature type="compositionally biased region" description="Basic and acidic residues" evidence="8">
    <location>
        <begin position="363"/>
        <end position="373"/>
    </location>
</feature>
<feature type="region of interest" description="Disordered" evidence="8">
    <location>
        <begin position="496"/>
        <end position="550"/>
    </location>
</feature>
<feature type="compositionally biased region" description="Polar residues" evidence="8">
    <location>
        <begin position="180"/>
        <end position="191"/>
    </location>
</feature>
<name>A0AAV4FG22_9GAST</name>
<evidence type="ECO:0000256" key="6">
    <source>
        <dbReference type="ARBA" id="ARBA00023242"/>
    </source>
</evidence>
<feature type="compositionally biased region" description="Low complexity" evidence="8">
    <location>
        <begin position="522"/>
        <end position="544"/>
    </location>
</feature>
<evidence type="ECO:0000256" key="4">
    <source>
        <dbReference type="ARBA" id="ARBA00023172"/>
    </source>
</evidence>
<keyword evidence="6" id="KW-0539">Nucleus</keyword>
<feature type="region of interest" description="Disordered" evidence="8">
    <location>
        <begin position="50"/>
        <end position="88"/>
    </location>
</feature>
<dbReference type="EMBL" id="BMAT01004347">
    <property type="protein sequence ID" value="GFR72212.1"/>
    <property type="molecule type" value="Genomic_DNA"/>
</dbReference>
<feature type="region of interest" description="Disordered" evidence="8">
    <location>
        <begin position="1686"/>
        <end position="1734"/>
    </location>
</feature>
<gene>
    <name evidence="9" type="ORF">ElyMa_002110200</name>
</gene>
<comment type="caution">
    <text evidence="9">The sequence shown here is derived from an EMBL/GenBank/DDBJ whole genome shotgun (WGS) entry which is preliminary data.</text>
</comment>
<feature type="region of interest" description="Disordered" evidence="8">
    <location>
        <begin position="1462"/>
        <end position="1496"/>
    </location>
</feature>
<feature type="compositionally biased region" description="Polar residues" evidence="8">
    <location>
        <begin position="55"/>
        <end position="73"/>
    </location>
</feature>
<feature type="region of interest" description="Disordered" evidence="8">
    <location>
        <begin position="717"/>
        <end position="752"/>
    </location>
</feature>
<keyword evidence="9" id="KW-0378">Hydrolase</keyword>
<comment type="similarity">
    <text evidence="2">Belongs to the SLX4 family.</text>
</comment>
<feature type="compositionally biased region" description="Basic and acidic residues" evidence="8">
    <location>
        <begin position="1406"/>
        <end position="1417"/>
    </location>
</feature>
<evidence type="ECO:0000313" key="10">
    <source>
        <dbReference type="Proteomes" id="UP000762676"/>
    </source>
</evidence>
<feature type="compositionally biased region" description="Polar residues" evidence="8">
    <location>
        <begin position="1718"/>
        <end position="1727"/>
    </location>
</feature>
<feature type="compositionally biased region" description="Polar residues" evidence="8">
    <location>
        <begin position="965"/>
        <end position="975"/>
    </location>
</feature>
<feature type="region of interest" description="Disordered" evidence="8">
    <location>
        <begin position="405"/>
        <end position="429"/>
    </location>
</feature>
<dbReference type="GO" id="GO:0006281">
    <property type="term" value="P:DNA repair"/>
    <property type="evidence" value="ECO:0007669"/>
    <property type="project" value="UniProtKB-KW"/>
</dbReference>
<dbReference type="PANTHER" id="PTHR21541">
    <property type="entry name" value="BTB POZ DOMAIN CONTAINING 12"/>
    <property type="match status" value="1"/>
</dbReference>
<dbReference type="CDD" id="cd22999">
    <property type="entry name" value="SAP_SLX4"/>
    <property type="match status" value="1"/>
</dbReference>
<sequence>MKEQGDKSVPVSRSAESLEQQNKALSKDLTKTVFSPDSKLKTNFLIERALKSSRTKSTSNRNILDNSVNPNDSSDFKDHPKFRKDKGKLKLKNCRSSDKEDGSLIENTNSRINPQKIHTEQSLLEANSVSLVGNSGTGFGAHIVPGTSDNNNEKPTSNQFPKNVERRPSCDGDQDFISKPETSQGSDTETVSATFNSGSLSSCAICSCRVPKTQVEEHQRSCLREKFAKQPDAKSLPDSKREMSCEICNKDISYFNLKAQNEHINKCLDKAETENLEENRYKELLAQARDAVLPCPLCGQNFKSQQSRKGHLKKCTKDKGMTVDQLKVLMKQQEETYAAQVDAGILPEEFRRKKIREQTAATDTRKNKSKKGEISNPLLTVSKDEARQRIFNRVENSIITKKASRLASSVQLPSSTSHSAVDSGDSSVAGGDNENSFWFKTSFSSLPSSSSELDMGNNSYSNLTTEEKSLMAEKQSRLEYYVKQLMPCVVPCHVPTGSKMKRVSTIPGRRKSDNTFRNSWNTEPSEFSTEVSSPSSQRSSSADSEVCESQTVQDLAELAMESADTTGAVADTGDGSEGRNDTTSLPSAQNRHHVKDEDRHFSDSSKENGVMDYIKLCVSSPEGDRIDLSEYNEQVVLSLLAFLYGGGTEQVWQIPEYWEQVRNLAQRFSLDRLLQEMSAPGTFTQIKLENSESDGRFYQVRQILPDTGESNVVLKKKGDRHGENALSGAGESSTDDARMQRDSEQKVAETDSQKEMMEVLDEYMSALEKQKALRSGKKVEKVKQLTSDINDMADGGEMSSLQIEVPVGVSDSLLVLKHQNKCEQDSVQDSSTSSTNERSCHSLSVVNNSTESSLSDKVPAFNAINFTEPSLSDTVSDSVANNRTKSSMIDTVPSINANNVTELYKCIGVTAPDPNTNNLTKLSMNSTVPNPNNSSLTKPSDDTLPALNANNPTESSIDDQVPALNPNNPTESSMSDKVPGLNANNPTESSMNDPALVPNSSNVKKPLPKRKNKTVTLKDFKKAVKEVSTCQNNDTEINDEAFTKIAVKIEKTMHGSTSPVFIPSVLADEAVSSDELSITSAFIATPNKKKRNRTPKKDAAALLRANSEKQSGLGGNVCPTVIPQSTQLWEENKSSIKLAQSSPQKTSQLDSKTKTENNRRSLTTLPAASSGFCASVNSLSNPVGSSGLASASSLSPTKSTKIDEYVSDEDLFADDDSISTCQERSFECKPIHTSSQAGCSGSAFVLNTEVDEVKSNMVFQSQPINFVSNVDKYTSLKDSAQRRSDRIRLNSSFALQSQPIKAESFDPHSSSTNMGISNEPVSPPLSQTSKTRRGLCNKSSPFFKLRFKTENSENIKDEPDDLTAAEVLHDNLDFRDGCPSEPTNLEKKEVKDPSLSSHSSASTSHCRIDPSHPSRRKLDLNVATLTELNKLNPSLQKKELEKSPLPLRERLQVKIPFRYQPSAQTDHKTGGVIDHSQKSKEKSMESGDQAEKERKTCSSIQINSLAQTNQSEQLKKNVSLVHLAVTVPQTVEKKSWGGDHNLQAGPSIVAVNNAPDTENCTSPGADADGDDSFMDIMKELEKCDKDLEEASTPEHSNISKSKGKGRPEWKEPSPFTPMAPYDSMNTPALKKAVEKIGVKPLGKKRMRELLKSVYHETHQYETDSDYETTPVKRLKVDNMSCPEPHAFANGHVGLPSTSSSSDVRNEDQDIEKAENDDLPNTQDSSGSDVPDLPEESILQGWPEEEEEAAATQMTQTSEEKMTDKLIQFVLSNHDIYEEILMYKPLELDVLKKRISDAGIRVSMPKVMDFLDERCITFTMKNMSSRNNRNQKGFKKKDNQIGKNFDSNH</sequence>
<keyword evidence="5" id="KW-0234">DNA repair</keyword>
<feature type="compositionally biased region" description="Polar residues" evidence="8">
    <location>
        <begin position="147"/>
        <end position="161"/>
    </location>
</feature>
<feature type="region of interest" description="Disordered" evidence="8">
    <location>
        <begin position="1"/>
        <end position="27"/>
    </location>
</feature>
<feature type="compositionally biased region" description="Polar residues" evidence="8">
    <location>
        <begin position="14"/>
        <end position="24"/>
    </location>
</feature>
<evidence type="ECO:0000256" key="3">
    <source>
        <dbReference type="ARBA" id="ARBA00022763"/>
    </source>
</evidence>
<feature type="compositionally biased region" description="Basic and acidic residues" evidence="8">
    <location>
        <begin position="1703"/>
        <end position="1715"/>
    </location>
</feature>
<dbReference type="Proteomes" id="UP000762676">
    <property type="component" value="Unassembled WGS sequence"/>
</dbReference>
<feature type="compositionally biased region" description="Polar residues" evidence="8">
    <location>
        <begin position="1133"/>
        <end position="1150"/>
    </location>
</feature>
<feature type="compositionally biased region" description="Basic and acidic residues" evidence="8">
    <location>
        <begin position="1465"/>
        <end position="1496"/>
    </location>
</feature>
<keyword evidence="3" id="KW-0227">DNA damage</keyword>
<feature type="compositionally biased region" description="Polar residues" evidence="8">
    <location>
        <begin position="982"/>
        <end position="1003"/>
    </location>
</feature>
<protein>
    <recommendedName>
        <fullName evidence="7">Structure-specific endonuclease subunit SLX4</fullName>
    </recommendedName>
</protein>
<feature type="region of interest" description="Disordered" evidence="8">
    <location>
        <begin position="1373"/>
        <end position="1417"/>
    </location>
</feature>
<evidence type="ECO:0000313" key="9">
    <source>
        <dbReference type="EMBL" id="GFR72212.1"/>
    </source>
</evidence>
<dbReference type="GO" id="GO:0006260">
    <property type="term" value="P:DNA replication"/>
    <property type="evidence" value="ECO:0007669"/>
    <property type="project" value="InterPro"/>
</dbReference>
<feature type="compositionally biased region" description="Basic and acidic residues" evidence="8">
    <location>
        <begin position="594"/>
        <end position="605"/>
    </location>
</feature>
<reference evidence="9 10" key="1">
    <citation type="journal article" date="2021" name="Elife">
        <title>Chloroplast acquisition without the gene transfer in kleptoplastic sea slugs, Plakobranchus ocellatus.</title>
        <authorList>
            <person name="Maeda T."/>
            <person name="Takahashi S."/>
            <person name="Yoshida T."/>
            <person name="Shimamura S."/>
            <person name="Takaki Y."/>
            <person name="Nagai Y."/>
            <person name="Toyoda A."/>
            <person name="Suzuki Y."/>
            <person name="Arimoto A."/>
            <person name="Ishii H."/>
            <person name="Satoh N."/>
            <person name="Nishiyama T."/>
            <person name="Hasebe M."/>
            <person name="Maruyama T."/>
            <person name="Minagawa J."/>
            <person name="Obokata J."/>
            <person name="Shigenobu S."/>
        </authorList>
    </citation>
    <scope>NUCLEOTIDE SEQUENCE [LARGE SCALE GENOMIC DNA]</scope>
</reference>
<feature type="compositionally biased region" description="Polar residues" evidence="8">
    <location>
        <begin position="918"/>
        <end position="938"/>
    </location>
</feature>
<evidence type="ECO:0000256" key="8">
    <source>
        <dbReference type="SAM" id="MobiDB-lite"/>
    </source>
</evidence>
<keyword evidence="9" id="KW-0255">Endonuclease</keyword>
<proteinExistence type="inferred from homology"/>
<feature type="region of interest" description="Disordered" evidence="8">
    <location>
        <begin position="1825"/>
        <end position="1848"/>
    </location>
</feature>
<evidence type="ECO:0000256" key="5">
    <source>
        <dbReference type="ARBA" id="ARBA00023204"/>
    </source>
</evidence>
<feature type="region of interest" description="Disordered" evidence="8">
    <location>
        <begin position="918"/>
        <end position="1007"/>
    </location>
</feature>
<feature type="region of interest" description="Disordered" evidence="8">
    <location>
        <begin position="356"/>
        <end position="378"/>
    </location>
</feature>
<dbReference type="InterPro" id="IPR018574">
    <property type="entry name" value="Structure-sp_endonuc_su_Slx4"/>
</dbReference>